<accession>A0A4Q9MDR2</accession>
<name>A0A4Q9MDR2_9APHY</name>
<feature type="region of interest" description="Disordered" evidence="1">
    <location>
        <begin position="48"/>
        <end position="73"/>
    </location>
</feature>
<protein>
    <submittedName>
        <fullName evidence="2">Uncharacterized protein</fullName>
    </submittedName>
</protein>
<dbReference type="PANTHER" id="PTHR31912:SF34">
    <property type="entry name" value="NOTOCHORD-RELATED PROTEIN"/>
    <property type="match status" value="1"/>
</dbReference>
<feature type="compositionally biased region" description="Polar residues" evidence="1">
    <location>
        <begin position="1174"/>
        <end position="1187"/>
    </location>
</feature>
<feature type="compositionally biased region" description="Polar residues" evidence="1">
    <location>
        <begin position="1130"/>
        <end position="1152"/>
    </location>
</feature>
<feature type="region of interest" description="Disordered" evidence="1">
    <location>
        <begin position="1"/>
        <end position="26"/>
    </location>
</feature>
<feature type="region of interest" description="Disordered" evidence="1">
    <location>
        <begin position="818"/>
        <end position="843"/>
    </location>
</feature>
<evidence type="ECO:0000256" key="1">
    <source>
        <dbReference type="SAM" id="MobiDB-lite"/>
    </source>
</evidence>
<sequence length="1549" mass="171453">MENALAGRLSFTAGEPDSLPGGGDSELSMEDVLAGAGLLRAALYPADEAEETPDALNAESESTGGDWDDMGDPNDLSEHFFGAHKGTRESYFPYPNKAMMKTDILFSSPELRFSRAQKEAILAWGRALGAKDVPSLYKLEKFQAEALEAYGNPTKRVQTSSGHVFYQNSLHHHVATQYAHPEVRQHIKAYPVFNHGRVSEAFHSTKWLVDAPPDLATPMVRIGHQDFYVNELTYCEGDVWCIPLRFFEFEGNGMWAVCLTVEATQRGLVVHEQKQMLPCSAFKNSWPEIDAANPGKKLFAACSDHYASDMPNADRVTASGLEWECSPLAVFIDDVSGNSSKQWNVHYSCYMSNCGLPRAEIEKSRNIQFVSTSPNASPMEIIEAVCNDIRKTWGTTPIKVWDVRRQRHILVRLWLMFLPGDNPMQAELCSHIGLKGNHFCRCCHVGGDQKFKVTDDGFASLLKPGRERIAAETRNAVLGQLVQATHAAAQKPLKDAITATGTKDSLALPMINRLIALGKLLRKSAPDRKAFSPEEVNRELSAELLRSKNITMVNPLLDMKGLEVHRDTPVEPLHTHLLGVVKYFWAQTVWVLEKQGQFTTFQARLNSVSKSGLNIPNILADYMCRYRGALIGKHFKTISQIISFAICGIVDDNLQNAWLAVGRLTVLLWETEIISMPEYLKDLRKCIDDVLDHAAVLSPGLLTEKNKLHILLHIPDHIARHGPALIFSTERYESFNHIFRLSSIHSNRQAPSRDIASSFAHQDRCRHMVTGGYWLDKASGQWVCASKQVHDHIQNDPIDAKLLGVPLIRPPTPGKMTLTTLSSPNPGSTNHPNAARQQPSQTQRPVLAWANTMAAQIDVSLAPLAGVNGPWYSASTVVAANGDSASLGSEILFRVPGSQSNQSHSLQFASVVELLRAKDSRPDQSLVIVRESLLESSVHPRLQMPVVNRSGPLRVLSPRDIVCVINVQHDCSRARCTTDGKKTIRQEREDTTQSRTVVSHTNSTLYVVNLQALHNQHWMRLTLPDHLRTRPVFFTERAVLHQHAAASLRDTKLQKKLAKEAAIRKGAEEALRAPNSLAAVDLLGLDPDNGLRVREDGCDSIAAPQANRPTSDVPSQMPFEAPWGPRQRRTPANQASSGDLRQASNGVGTGSRTRAGGPEHGIPGGDSFGIDRNPSPSFSLISANSDLPTPGGPLSTPDNAANPPRFLVANVNPESHDNQDQGYAPDTMYTPQIEGSGAAIAGNPFLISLPASKHGRADDSFEDEVGPRNPLPGHLLRALAADKCVAANLSVEQTQEIMAFCELSVGHMLVNLKIHLFKNENDLLKRYFQLYHRHPDFMTRLRTVVAAVIFAHNTPAYLNNITNSITEYIEQHLDVVALTPQSRDDPVDWATIKSSIAAETTEMRSVLKNKIDASILNNDDIYALTVKALMYEMRPKEEHWARFAFLRHCATEHKASGKTGKTFWPYIDEQLQNVRRTLKQLDPSERKQAETNFFVDLLRADVKRYPIKSDAIAQQAYTNAKLRPLQVTMEAAVKNFVVDGGVKGSEGTA</sequence>
<reference evidence="2" key="1">
    <citation type="submission" date="2019-01" db="EMBL/GenBank/DDBJ databases">
        <title>Draft genome sequences of three monokaryotic isolates of the white-rot basidiomycete fungus Dichomitus squalens.</title>
        <authorList>
            <consortium name="DOE Joint Genome Institute"/>
            <person name="Lopez S.C."/>
            <person name="Andreopoulos B."/>
            <person name="Pangilinan J."/>
            <person name="Lipzen A."/>
            <person name="Riley R."/>
            <person name="Ahrendt S."/>
            <person name="Ng V."/>
            <person name="Barry K."/>
            <person name="Daum C."/>
            <person name="Grigoriev I.V."/>
            <person name="Hilden K.S."/>
            <person name="Makela M.R."/>
            <person name="de Vries R.P."/>
        </authorList>
    </citation>
    <scope>NUCLEOTIDE SEQUENCE [LARGE SCALE GENOMIC DNA]</scope>
    <source>
        <strain evidence="2">OM18370.1</strain>
    </source>
</reference>
<proteinExistence type="predicted"/>
<dbReference type="EMBL" id="ML143491">
    <property type="protein sequence ID" value="TBU23956.1"/>
    <property type="molecule type" value="Genomic_DNA"/>
</dbReference>
<dbReference type="PANTHER" id="PTHR31912">
    <property type="entry name" value="IP13529P"/>
    <property type="match status" value="1"/>
</dbReference>
<gene>
    <name evidence="2" type="ORF">BD311DRAFT_672861</name>
</gene>
<dbReference type="OrthoDB" id="2506088at2759"/>
<dbReference type="Proteomes" id="UP000292957">
    <property type="component" value="Unassembled WGS sequence"/>
</dbReference>
<feature type="compositionally biased region" description="Gly residues" evidence="1">
    <location>
        <begin position="1158"/>
        <end position="1167"/>
    </location>
</feature>
<organism evidence="2">
    <name type="scientific">Dichomitus squalens</name>
    <dbReference type="NCBI Taxonomy" id="114155"/>
    <lineage>
        <taxon>Eukaryota</taxon>
        <taxon>Fungi</taxon>
        <taxon>Dikarya</taxon>
        <taxon>Basidiomycota</taxon>
        <taxon>Agaricomycotina</taxon>
        <taxon>Agaricomycetes</taxon>
        <taxon>Polyporales</taxon>
        <taxon>Polyporaceae</taxon>
        <taxon>Dichomitus</taxon>
    </lineage>
</organism>
<evidence type="ECO:0000313" key="2">
    <source>
        <dbReference type="EMBL" id="TBU23956.1"/>
    </source>
</evidence>
<feature type="region of interest" description="Disordered" evidence="1">
    <location>
        <begin position="1101"/>
        <end position="1200"/>
    </location>
</feature>